<proteinExistence type="predicted"/>
<dbReference type="VEuPathDB" id="PlasmoDB:PVX_015640"/>
<dbReference type="PhylomeDB" id="A5KD43"/>
<organism evidence="2 3">
    <name type="scientific">Plasmodium vivax (strain Salvador I)</name>
    <dbReference type="NCBI Taxonomy" id="126793"/>
    <lineage>
        <taxon>Eukaryota</taxon>
        <taxon>Sar</taxon>
        <taxon>Alveolata</taxon>
        <taxon>Apicomplexa</taxon>
        <taxon>Aconoidasida</taxon>
        <taxon>Haemosporida</taxon>
        <taxon>Plasmodiidae</taxon>
        <taxon>Plasmodium</taxon>
        <taxon>Plasmodium (Plasmodium)</taxon>
    </lineage>
</organism>
<accession>A5KD43</accession>
<name>A5KD43_PLAVS</name>
<dbReference type="RefSeq" id="XP_001612520.1">
    <property type="nucleotide sequence ID" value="XM_001612470.1"/>
</dbReference>
<gene>
    <name evidence="2" type="ORF">PVX_015640</name>
</gene>
<dbReference type="InParanoid" id="A5KD43"/>
<evidence type="ECO:0000313" key="3">
    <source>
        <dbReference type="Proteomes" id="UP000008333"/>
    </source>
</evidence>
<dbReference type="Proteomes" id="UP000008333">
    <property type="component" value="Unassembled WGS sequence"/>
</dbReference>
<keyword evidence="3" id="KW-1185">Reference proteome</keyword>
<feature type="compositionally biased region" description="Basic and acidic residues" evidence="1">
    <location>
        <begin position="165"/>
        <end position="176"/>
    </location>
</feature>
<comment type="caution">
    <text evidence="2">The sequence shown here is derived from an EMBL/GenBank/DDBJ whole genome shotgun (WGS) entry which is preliminary data.</text>
</comment>
<dbReference type="KEGG" id="pvx:PVX_015640"/>
<dbReference type="EMBL" id="AAKM01000120">
    <property type="protein sequence ID" value="EDL42727.1"/>
    <property type="molecule type" value="Genomic_DNA"/>
</dbReference>
<sequence>MSRWTGTSRINSDLIKRYIELQCLSDYSRYQKEFVRQIRALGKRRHIEFCNRCDKIKKKINEKDEELNRCYVNNIINVKLYQNANIKGFIEECPEIPKCYIKHNPSLKKASVLKSGTKETCGRSDCKNERAQTMNGKSQLGVDARTPKSESSQREGIVKQSSSHSHGEVTEQKKESPQGQGGIKPPDNLDMTQVKESKQIDNDHSSTNVEEKQLSQPVSASDTLSSSELGTQGSQLPARSTSSGESNSDNNNPHRQVVASKIDKDQIAGDRGGVTEISGRTSAGAVPTVPHTAPSTADDKVAVHVDKDGESPAGKDIVAEEPVSTVTVDGDSVNLPSSDVPSHDRSIGRICTAAEPNCDEARGEVSQSDKHRGVMSDNGRSTFPAENFSELHYKFPLTIKCLMLLVDTLTVLIMHNTIFNCKMTYEL</sequence>
<feature type="compositionally biased region" description="Polar residues" evidence="1">
    <location>
        <begin position="214"/>
        <end position="254"/>
    </location>
</feature>
<reference evidence="2 3" key="1">
    <citation type="journal article" date="2008" name="Nature">
        <title>Comparative genomics of the neglected human malaria parasite Plasmodium vivax.</title>
        <authorList>
            <person name="Carlton J.M."/>
            <person name="Adams J.H."/>
            <person name="Silva J.C."/>
            <person name="Bidwell S.L."/>
            <person name="Lorenzi H."/>
            <person name="Caler E."/>
            <person name="Crabtree J."/>
            <person name="Angiuoli S.V."/>
            <person name="Merino E.F."/>
            <person name="Amedeo P."/>
            <person name="Cheng Q."/>
            <person name="Coulson R.M."/>
            <person name="Crabb B.S."/>
            <person name="Del Portillo H.A."/>
            <person name="Essien K."/>
            <person name="Feldblyum T.V."/>
            <person name="Fernandez-Becerra C."/>
            <person name="Gilson P.R."/>
            <person name="Gueye A.H."/>
            <person name="Guo X."/>
            <person name="Kang'a S."/>
            <person name="Kooij T.W."/>
            <person name="Korsinczky M."/>
            <person name="Meyer E.V."/>
            <person name="Nene V."/>
            <person name="Paulsen I."/>
            <person name="White O."/>
            <person name="Ralph S.A."/>
            <person name="Ren Q."/>
            <person name="Sargeant T.J."/>
            <person name="Salzberg S.L."/>
            <person name="Stoeckert C.J."/>
            <person name="Sullivan S.A."/>
            <person name="Yamamoto M.M."/>
            <person name="Hoffman S.L."/>
            <person name="Wortman J.R."/>
            <person name="Gardner M.J."/>
            <person name="Galinski M.R."/>
            <person name="Barnwell J.W."/>
            <person name="Fraser-Liggett C.M."/>
        </authorList>
    </citation>
    <scope>NUCLEOTIDE SEQUENCE [LARGE SCALE GENOMIC DNA]</scope>
    <source>
        <strain evidence="2 3">Salvador I</strain>
    </source>
</reference>
<dbReference type="OMA" id="FTRETHD"/>
<feature type="compositionally biased region" description="Basic and acidic residues" evidence="1">
    <location>
        <begin position="145"/>
        <end position="157"/>
    </location>
</feature>
<dbReference type="AlphaFoldDB" id="A5KD43"/>
<feature type="region of interest" description="Disordered" evidence="1">
    <location>
        <begin position="123"/>
        <end position="297"/>
    </location>
</feature>
<protein>
    <submittedName>
        <fullName evidence="2">Variable surface protein Vir18-related</fullName>
    </submittedName>
</protein>
<dbReference type="GeneID" id="5471756"/>
<feature type="compositionally biased region" description="Basic and acidic residues" evidence="1">
    <location>
        <begin position="193"/>
        <end position="213"/>
    </location>
</feature>
<evidence type="ECO:0000313" key="2">
    <source>
        <dbReference type="EMBL" id="EDL42727.1"/>
    </source>
</evidence>
<evidence type="ECO:0000256" key="1">
    <source>
        <dbReference type="SAM" id="MobiDB-lite"/>
    </source>
</evidence>